<evidence type="ECO:0000313" key="2">
    <source>
        <dbReference type="Proteomes" id="UP001596023"/>
    </source>
</evidence>
<evidence type="ECO:0000313" key="1">
    <source>
        <dbReference type="EMBL" id="MFC4676261.1"/>
    </source>
</evidence>
<sequence>MGLFNFGSKEAVKVSAYKISTGMFQIQQELLANGQQITPTIRGLATAIKAEVLNLEKHLKPNGRTDWDLYNSTKVKVHSGETIDFCTFEARVNNMSEQLERMSGITNIYQLNQPDSISFRIWS</sequence>
<accession>A0ABV9L356</accession>
<dbReference type="RefSeq" id="WP_380000313.1">
    <property type="nucleotide sequence ID" value="NZ_JBHSGN010000128.1"/>
</dbReference>
<organism evidence="1 2">
    <name type="scientific">Dysgonomonas termitidis</name>
    <dbReference type="NCBI Taxonomy" id="1516126"/>
    <lineage>
        <taxon>Bacteria</taxon>
        <taxon>Pseudomonadati</taxon>
        <taxon>Bacteroidota</taxon>
        <taxon>Bacteroidia</taxon>
        <taxon>Bacteroidales</taxon>
        <taxon>Dysgonomonadaceae</taxon>
        <taxon>Dysgonomonas</taxon>
    </lineage>
</organism>
<gene>
    <name evidence="1" type="ORF">ACFO6W_21475</name>
</gene>
<dbReference type="Proteomes" id="UP001596023">
    <property type="component" value="Unassembled WGS sequence"/>
</dbReference>
<reference evidence="2" key="1">
    <citation type="journal article" date="2019" name="Int. J. Syst. Evol. Microbiol.">
        <title>The Global Catalogue of Microorganisms (GCM) 10K type strain sequencing project: providing services to taxonomists for standard genome sequencing and annotation.</title>
        <authorList>
            <consortium name="The Broad Institute Genomics Platform"/>
            <consortium name="The Broad Institute Genome Sequencing Center for Infectious Disease"/>
            <person name="Wu L."/>
            <person name="Ma J."/>
        </authorList>
    </citation>
    <scope>NUCLEOTIDE SEQUENCE [LARGE SCALE GENOMIC DNA]</scope>
    <source>
        <strain evidence="2">CCUG 66188</strain>
    </source>
</reference>
<comment type="caution">
    <text evidence="1">The sequence shown here is derived from an EMBL/GenBank/DDBJ whole genome shotgun (WGS) entry which is preliminary data.</text>
</comment>
<proteinExistence type="predicted"/>
<name>A0ABV9L356_9BACT</name>
<protein>
    <submittedName>
        <fullName evidence="1">Uncharacterized protein</fullName>
    </submittedName>
</protein>
<keyword evidence="2" id="KW-1185">Reference proteome</keyword>
<dbReference type="EMBL" id="JBHSGN010000128">
    <property type="protein sequence ID" value="MFC4676261.1"/>
    <property type="molecule type" value="Genomic_DNA"/>
</dbReference>